<dbReference type="Pfam" id="PF16770">
    <property type="entry name" value="RTT107_BRCT_5"/>
    <property type="match status" value="1"/>
</dbReference>
<dbReference type="PROSITE" id="PS50172">
    <property type="entry name" value="BRCT"/>
    <property type="match status" value="3"/>
</dbReference>
<feature type="region of interest" description="Disordered" evidence="1">
    <location>
        <begin position="464"/>
        <end position="842"/>
    </location>
</feature>
<dbReference type="InterPro" id="IPR053036">
    <property type="entry name" value="CellCycle_DNARepair_Reg"/>
</dbReference>
<accession>A0AAD4QIC9</accession>
<feature type="compositionally biased region" description="Basic and acidic residues" evidence="1">
    <location>
        <begin position="712"/>
        <end position="730"/>
    </location>
</feature>
<dbReference type="CDD" id="cd18436">
    <property type="entry name" value="BRCT_BRC1_like_rpt2"/>
    <property type="match status" value="1"/>
</dbReference>
<feature type="domain" description="BRCT" evidence="2">
    <location>
        <begin position="865"/>
        <end position="929"/>
    </location>
</feature>
<reference evidence="3" key="1">
    <citation type="journal article" date="2022" name="New Phytol.">
        <title>Evolutionary transition to the ectomycorrhizal habit in the genomes of a hyperdiverse lineage of mushroom-forming fungi.</title>
        <authorList>
            <person name="Looney B."/>
            <person name="Miyauchi S."/>
            <person name="Morin E."/>
            <person name="Drula E."/>
            <person name="Courty P.E."/>
            <person name="Kohler A."/>
            <person name="Kuo A."/>
            <person name="LaButti K."/>
            <person name="Pangilinan J."/>
            <person name="Lipzen A."/>
            <person name="Riley R."/>
            <person name="Andreopoulos W."/>
            <person name="He G."/>
            <person name="Johnson J."/>
            <person name="Nolan M."/>
            <person name="Tritt A."/>
            <person name="Barry K.W."/>
            <person name="Grigoriev I.V."/>
            <person name="Nagy L.G."/>
            <person name="Hibbett D."/>
            <person name="Henrissat B."/>
            <person name="Matheny P.B."/>
            <person name="Labbe J."/>
            <person name="Martin F.M."/>
        </authorList>
    </citation>
    <scope>NUCLEOTIDE SEQUENCE</scope>
    <source>
        <strain evidence="3">BPL690</strain>
    </source>
</reference>
<evidence type="ECO:0000256" key="1">
    <source>
        <dbReference type="SAM" id="MobiDB-lite"/>
    </source>
</evidence>
<feature type="compositionally biased region" description="Polar residues" evidence="1">
    <location>
        <begin position="666"/>
        <end position="675"/>
    </location>
</feature>
<feature type="domain" description="BRCT" evidence="2">
    <location>
        <begin position="86"/>
        <end position="166"/>
    </location>
</feature>
<comment type="caution">
    <text evidence="3">The sequence shown here is derived from an EMBL/GenBank/DDBJ whole genome shotgun (WGS) entry which is preliminary data.</text>
</comment>
<evidence type="ECO:0000313" key="4">
    <source>
        <dbReference type="Proteomes" id="UP001203297"/>
    </source>
</evidence>
<feature type="compositionally biased region" description="Basic and acidic residues" evidence="1">
    <location>
        <begin position="490"/>
        <end position="508"/>
    </location>
</feature>
<organism evidence="3 4">
    <name type="scientific">Multifurca ochricompacta</name>
    <dbReference type="NCBI Taxonomy" id="376703"/>
    <lineage>
        <taxon>Eukaryota</taxon>
        <taxon>Fungi</taxon>
        <taxon>Dikarya</taxon>
        <taxon>Basidiomycota</taxon>
        <taxon>Agaricomycotina</taxon>
        <taxon>Agaricomycetes</taxon>
        <taxon>Russulales</taxon>
        <taxon>Russulaceae</taxon>
        <taxon>Multifurca</taxon>
    </lineage>
</organism>
<dbReference type="SUPFAM" id="SSF52113">
    <property type="entry name" value="BRCT domain"/>
    <property type="match status" value="5"/>
</dbReference>
<dbReference type="SMART" id="SM00292">
    <property type="entry name" value="BRCT"/>
    <property type="match status" value="5"/>
</dbReference>
<feature type="domain" description="BRCT" evidence="2">
    <location>
        <begin position="1"/>
        <end position="85"/>
    </location>
</feature>
<evidence type="ECO:0000313" key="3">
    <source>
        <dbReference type="EMBL" id="KAI0292334.1"/>
    </source>
</evidence>
<dbReference type="Pfam" id="PF12738">
    <property type="entry name" value="PTCB-BRCT"/>
    <property type="match status" value="2"/>
</dbReference>
<dbReference type="PANTHER" id="PTHR47667">
    <property type="entry name" value="REGULATOR OF TY1 TRANSPOSITION PROTEIN 107"/>
    <property type="match status" value="1"/>
</dbReference>
<sequence>MSIFNGINFFCSSTLSEKRKDELTLLLKHNGAQPAPLEEATHVITLSLDYEGQDHAKEGCVAVTDYWVDRSLILGKLQLVHHFSPDPAMLFSGVVACATDLVPSDVEVLSAGFTALGGQWRAGLTRDVTHLFAIGPGSEKYQTAMRYHKETQVKVLVPHWFDDSVRLGLRGLSTAAYEWPDPPILTFGKPSPEIGEVGDSILRPQNKLSQDKKALYKAVLMTAEQEARLGQAEPRDIWGHRRILLSPDLELSDGRKKAIEAGIVRSGGVAVEYDAKSTDSEYNFDVLIARYRWGDLYVQGVNGRKVIGSLTWLFHVESTGTIGTPTAQLLHYPIPKNRLKGFWPMCEITVTNYTGDARDYLKKLIGLMGATSRRVSNISFLIYSISGNKATKARNWSIPVVNHTWLEDCFIQWKNLSVGLEKYIVFPPGLDFSDHLGERGIQREVILESLPNLIVEMAYGQDMATPMEEGPDHREGGNSPLANVNNPGPRTDKDVEHTIGGLDREERMNVQSQPKEAQGVGEKDQGRTAPREAAQKSEPKRVRRSPRRASAGSSPFRQLISPFQRTYEGPSSARKRRHGADPETTEEEEVSSPTKKSARSKFTTADSPVRTPSKAPQKSPLRSRPVTPLRMESVLMPPIGTGGALGRSPQRSTKKTSPTKVKPKSHGSQSELTSSGHRRPLSPLTVDTTMDRGEGSSRQASRRSAATKASQRLRDEVMPDVVNFEKEMRRGHVRAANILEPKQQGREKTNAGSKAVVAKGKKRASIPHAADTPASSDDEHKRKKRRLSGVKRKDRPAGARDDERADRVGASSQGTAEIPSSKVGMKGTKVKKAPSGEDSRPVEVIPSEKSVGVLATQVTLDENEEKALAKLGAKVGVKPDECTHLIVKTLARTEKLLCAMAVAPAVVTEKWVRDSIAVKKLLPADKYVLVDPASENKWKFKLTDALKRAKANKGQLFAGKVFYVTNKVPLDKKLLKNVVLAHGGQIRHQNPTVRALSGKVSGDHYVISSPEDSSIWRPIAEAGHPIYSHELILSAALTQEIRLNDEDSRID</sequence>
<dbReference type="Proteomes" id="UP001203297">
    <property type="component" value="Unassembled WGS sequence"/>
</dbReference>
<dbReference type="Pfam" id="PF16589">
    <property type="entry name" value="BRCT_2"/>
    <property type="match status" value="1"/>
</dbReference>
<dbReference type="InterPro" id="IPR001357">
    <property type="entry name" value="BRCT_dom"/>
</dbReference>
<feature type="compositionally biased region" description="Basic residues" evidence="1">
    <location>
        <begin position="781"/>
        <end position="794"/>
    </location>
</feature>
<dbReference type="Gene3D" id="3.40.50.10190">
    <property type="entry name" value="BRCT domain"/>
    <property type="match status" value="5"/>
</dbReference>
<dbReference type="AlphaFoldDB" id="A0AAD4QIC9"/>
<dbReference type="CDD" id="cd18432">
    <property type="entry name" value="BRCT_PAXIP1_rpt6_like"/>
    <property type="match status" value="1"/>
</dbReference>
<dbReference type="CDD" id="cd17743">
    <property type="entry name" value="BRCT_BRC1_like_rpt5"/>
    <property type="match status" value="1"/>
</dbReference>
<feature type="compositionally biased region" description="Low complexity" evidence="1">
    <location>
        <begin position="548"/>
        <end position="557"/>
    </location>
</feature>
<dbReference type="InterPro" id="IPR036420">
    <property type="entry name" value="BRCT_dom_sf"/>
</dbReference>
<gene>
    <name evidence="3" type="ORF">B0F90DRAFT_1770582</name>
</gene>
<feature type="compositionally biased region" description="Low complexity" evidence="1">
    <location>
        <begin position="696"/>
        <end position="710"/>
    </location>
</feature>
<evidence type="ECO:0000259" key="2">
    <source>
        <dbReference type="PROSITE" id="PS50172"/>
    </source>
</evidence>
<proteinExistence type="predicted"/>
<feature type="compositionally biased region" description="Polar residues" evidence="1">
    <location>
        <begin position="591"/>
        <end position="606"/>
    </location>
</feature>
<protein>
    <recommendedName>
        <fullName evidence="2">BRCT domain-containing protein</fullName>
    </recommendedName>
</protein>
<name>A0AAD4QIC9_9AGAM</name>
<keyword evidence="4" id="KW-1185">Reference proteome</keyword>
<feature type="compositionally biased region" description="Basic and acidic residues" evidence="1">
    <location>
        <begin position="521"/>
        <end position="540"/>
    </location>
</feature>
<feature type="compositionally biased region" description="Basic and acidic residues" evidence="1">
    <location>
        <begin position="795"/>
        <end position="807"/>
    </location>
</feature>
<dbReference type="PANTHER" id="PTHR47667:SF1">
    <property type="entry name" value="REGULATOR OF TY1 TRANSPOSITION PROTEIN 107"/>
    <property type="match status" value="1"/>
</dbReference>
<dbReference type="EMBL" id="WTXG01000124">
    <property type="protein sequence ID" value="KAI0292334.1"/>
    <property type="molecule type" value="Genomic_DNA"/>
</dbReference>